<gene>
    <name evidence="5" type="ORF">RirG_086730</name>
</gene>
<dbReference type="InterPro" id="IPR045379">
    <property type="entry name" value="Crinkler_N"/>
</dbReference>
<keyword evidence="6" id="KW-1185">Reference proteome</keyword>
<evidence type="ECO:0000313" key="5">
    <source>
        <dbReference type="EMBL" id="EXX70521.1"/>
    </source>
</evidence>
<name>A0A015LDA9_RHIIW</name>
<dbReference type="HOGENOM" id="CLU_1563721_0_0_1"/>
<proteinExistence type="predicted"/>
<dbReference type="Pfam" id="PF20147">
    <property type="entry name" value="Crinkler"/>
    <property type="match status" value="1"/>
</dbReference>
<accession>A0A015LDA9</accession>
<protein>
    <recommendedName>
        <fullName evidence="4">Crinkler effector protein N-terminal domain-containing protein</fullName>
    </recommendedName>
</protein>
<dbReference type="AlphaFoldDB" id="A0A015LDA9"/>
<evidence type="ECO:0000256" key="3">
    <source>
        <dbReference type="ARBA" id="ARBA00022525"/>
    </source>
</evidence>
<organism evidence="5 6">
    <name type="scientific">Rhizophagus irregularis (strain DAOM 197198w)</name>
    <name type="common">Glomus intraradices</name>
    <dbReference type="NCBI Taxonomy" id="1432141"/>
    <lineage>
        <taxon>Eukaryota</taxon>
        <taxon>Fungi</taxon>
        <taxon>Fungi incertae sedis</taxon>
        <taxon>Mucoromycota</taxon>
        <taxon>Glomeromycotina</taxon>
        <taxon>Glomeromycetes</taxon>
        <taxon>Glomerales</taxon>
        <taxon>Glomeraceae</taxon>
        <taxon>Rhizophagus</taxon>
    </lineage>
</organism>
<comment type="subcellular location">
    <subcellularLocation>
        <location evidence="1">Host cell</location>
    </subcellularLocation>
    <subcellularLocation>
        <location evidence="2">Secreted</location>
    </subcellularLocation>
</comment>
<evidence type="ECO:0000313" key="6">
    <source>
        <dbReference type="Proteomes" id="UP000022910"/>
    </source>
</evidence>
<dbReference type="EMBL" id="JEMT01016577">
    <property type="protein sequence ID" value="EXX70521.1"/>
    <property type="molecule type" value="Genomic_DNA"/>
</dbReference>
<dbReference type="GO" id="GO:0043657">
    <property type="term" value="C:host cell"/>
    <property type="evidence" value="ECO:0007669"/>
    <property type="project" value="UniProtKB-SubCell"/>
</dbReference>
<feature type="domain" description="Crinkler effector protein N-terminal" evidence="4">
    <location>
        <begin position="4"/>
        <end position="104"/>
    </location>
</feature>
<evidence type="ECO:0000256" key="2">
    <source>
        <dbReference type="ARBA" id="ARBA00004613"/>
    </source>
</evidence>
<evidence type="ECO:0000259" key="4">
    <source>
        <dbReference type="Pfam" id="PF20147"/>
    </source>
</evidence>
<sequence>MKLCWAVSFWVKKNAFPVDYDISKTIGHLKNAIKEKKSVALGNIDANTPKLWKVNIPESKKHEINEGIDIKEKFRGEKLDSNLSTIGDHFKEQPPSRHIHIIVQRLHPNHRWTTSIPMKRLGESQDSNCESVAPFERDFWNDLPKVQIVLKSSDGVNKYQEFRAIIQIYES</sequence>
<comment type="caution">
    <text evidence="5">The sequence shown here is derived from an EMBL/GenBank/DDBJ whole genome shotgun (WGS) entry which is preliminary data.</text>
</comment>
<dbReference type="OrthoDB" id="2442959at2759"/>
<evidence type="ECO:0000256" key="1">
    <source>
        <dbReference type="ARBA" id="ARBA00004340"/>
    </source>
</evidence>
<dbReference type="Proteomes" id="UP000022910">
    <property type="component" value="Unassembled WGS sequence"/>
</dbReference>
<dbReference type="GO" id="GO:0005576">
    <property type="term" value="C:extracellular region"/>
    <property type="evidence" value="ECO:0007669"/>
    <property type="project" value="UniProtKB-SubCell"/>
</dbReference>
<keyword evidence="3" id="KW-0964">Secreted</keyword>
<reference evidence="5 6" key="1">
    <citation type="submission" date="2014-02" db="EMBL/GenBank/DDBJ databases">
        <title>Single nucleus genome sequencing reveals high similarity among nuclei of an endomycorrhizal fungus.</title>
        <authorList>
            <person name="Lin K."/>
            <person name="Geurts R."/>
            <person name="Zhang Z."/>
            <person name="Limpens E."/>
            <person name="Saunders D.G."/>
            <person name="Mu D."/>
            <person name="Pang E."/>
            <person name="Cao H."/>
            <person name="Cha H."/>
            <person name="Lin T."/>
            <person name="Zhou Q."/>
            <person name="Shang Y."/>
            <person name="Li Y."/>
            <person name="Ivanov S."/>
            <person name="Sharma T."/>
            <person name="Velzen R.V."/>
            <person name="Ruijter N.D."/>
            <person name="Aanen D.K."/>
            <person name="Win J."/>
            <person name="Kamoun S."/>
            <person name="Bisseling T."/>
            <person name="Huang S."/>
        </authorList>
    </citation>
    <scope>NUCLEOTIDE SEQUENCE [LARGE SCALE GENOMIC DNA]</scope>
    <source>
        <strain evidence="6">DAOM197198w</strain>
    </source>
</reference>